<keyword evidence="1" id="KW-0472">Membrane</keyword>
<dbReference type="InterPro" id="IPR011989">
    <property type="entry name" value="ARM-like"/>
</dbReference>
<name>A0A2U2BD72_9BACT</name>
<dbReference type="EMBL" id="QEWP01000001">
    <property type="protein sequence ID" value="PWE01012.1"/>
    <property type="molecule type" value="Genomic_DNA"/>
</dbReference>
<evidence type="ECO:0000313" key="3">
    <source>
        <dbReference type="EMBL" id="PWE01012.1"/>
    </source>
</evidence>
<dbReference type="Gene3D" id="1.25.10.10">
    <property type="entry name" value="Leucine-rich Repeat Variant"/>
    <property type="match status" value="1"/>
</dbReference>
<dbReference type="Proteomes" id="UP000244956">
    <property type="component" value="Unassembled WGS sequence"/>
</dbReference>
<dbReference type="Pfam" id="PF13646">
    <property type="entry name" value="HEAT_2"/>
    <property type="match status" value="1"/>
</dbReference>
<dbReference type="Pfam" id="PF13490">
    <property type="entry name" value="zf-HC2"/>
    <property type="match status" value="1"/>
</dbReference>
<evidence type="ECO:0000259" key="2">
    <source>
        <dbReference type="Pfam" id="PF13490"/>
    </source>
</evidence>
<dbReference type="InterPro" id="IPR016024">
    <property type="entry name" value="ARM-type_fold"/>
</dbReference>
<dbReference type="InterPro" id="IPR027383">
    <property type="entry name" value="Znf_put"/>
</dbReference>
<feature type="transmembrane region" description="Helical" evidence="1">
    <location>
        <begin position="98"/>
        <end position="120"/>
    </location>
</feature>
<proteinExistence type="predicted"/>
<dbReference type="SUPFAM" id="SSF48371">
    <property type="entry name" value="ARM repeat"/>
    <property type="match status" value="1"/>
</dbReference>
<comment type="caution">
    <text evidence="3">The sequence shown here is derived from an EMBL/GenBank/DDBJ whole genome shotgun (WGS) entry which is preliminary data.</text>
</comment>
<gene>
    <name evidence="3" type="ORF">DDZ16_00550</name>
</gene>
<reference evidence="3 4" key="1">
    <citation type="submission" date="2018-05" db="EMBL/GenBank/DDBJ databases">
        <title>Marinilabilia rubrum sp. nov., isolated from saltern sediment.</title>
        <authorList>
            <person name="Zhang R."/>
        </authorList>
    </citation>
    <scope>NUCLEOTIDE SEQUENCE [LARGE SCALE GENOMIC DNA]</scope>
    <source>
        <strain evidence="3 4">WTE16</strain>
    </source>
</reference>
<organism evidence="3 4">
    <name type="scientific">Marinilabilia rubra</name>
    <dbReference type="NCBI Taxonomy" id="2162893"/>
    <lineage>
        <taxon>Bacteria</taxon>
        <taxon>Pseudomonadati</taxon>
        <taxon>Bacteroidota</taxon>
        <taxon>Bacteroidia</taxon>
        <taxon>Marinilabiliales</taxon>
        <taxon>Marinilabiliaceae</taxon>
        <taxon>Marinilabilia</taxon>
    </lineage>
</organism>
<keyword evidence="1" id="KW-1133">Transmembrane helix</keyword>
<evidence type="ECO:0000313" key="4">
    <source>
        <dbReference type="Proteomes" id="UP000244956"/>
    </source>
</evidence>
<sequence>MKTLKPDINMKCNNPDIKNLLTAYFENELAEKEERVVEEHLSHCSECLRELEEIKAFDKMLLSTPEIDPPQNSELNFKEKISQNKDISKRSMTITLNFSWREIAAAIVIFFAGTTAGLLLRTNSVTESASIANLETEISQMRQMLMAALITKESPSDRLKAVQYAEQINQPSSQVTETLIETLNSDPSVNVRLAAVNALQQFAVHQDIRSAMAASLKEQSDPLIQIVLIKMLVQMHEKSVVPTLQEFEADQQTHEMVKQEAQEALTVLL</sequence>
<evidence type="ECO:0000256" key="1">
    <source>
        <dbReference type="SAM" id="Phobius"/>
    </source>
</evidence>
<accession>A0A2U2BD72</accession>
<keyword evidence="1" id="KW-0812">Transmembrane</keyword>
<dbReference type="Gene3D" id="1.10.10.1320">
    <property type="entry name" value="Anti-sigma factor, zinc-finger domain"/>
    <property type="match status" value="1"/>
</dbReference>
<protein>
    <recommendedName>
        <fullName evidence="2">Putative zinc-finger domain-containing protein</fullName>
    </recommendedName>
</protein>
<dbReference type="AlphaFoldDB" id="A0A2U2BD72"/>
<feature type="domain" description="Putative zinc-finger" evidence="2">
    <location>
        <begin position="16"/>
        <end position="47"/>
    </location>
</feature>
<keyword evidence="4" id="KW-1185">Reference proteome</keyword>
<dbReference type="InterPro" id="IPR041916">
    <property type="entry name" value="Anti_sigma_zinc_sf"/>
</dbReference>